<organism evidence="2">
    <name type="scientific">Anguilla anguilla</name>
    <name type="common">European freshwater eel</name>
    <name type="synonym">Muraena anguilla</name>
    <dbReference type="NCBI Taxonomy" id="7936"/>
    <lineage>
        <taxon>Eukaryota</taxon>
        <taxon>Metazoa</taxon>
        <taxon>Chordata</taxon>
        <taxon>Craniata</taxon>
        <taxon>Vertebrata</taxon>
        <taxon>Euteleostomi</taxon>
        <taxon>Actinopterygii</taxon>
        <taxon>Neopterygii</taxon>
        <taxon>Teleostei</taxon>
        <taxon>Anguilliformes</taxon>
        <taxon>Anguillidae</taxon>
        <taxon>Anguilla</taxon>
    </lineage>
</organism>
<evidence type="ECO:0000256" key="1">
    <source>
        <dbReference type="SAM" id="SignalP"/>
    </source>
</evidence>
<proteinExistence type="predicted"/>
<keyword evidence="1" id="KW-0732">Signal</keyword>
<name>A0A0E9TSR3_ANGAN</name>
<evidence type="ECO:0000313" key="2">
    <source>
        <dbReference type="EMBL" id="JAH56611.1"/>
    </source>
</evidence>
<reference evidence="2" key="1">
    <citation type="submission" date="2014-11" db="EMBL/GenBank/DDBJ databases">
        <authorList>
            <person name="Amaro Gonzalez C."/>
        </authorList>
    </citation>
    <scope>NUCLEOTIDE SEQUENCE</scope>
</reference>
<sequence length="50" mass="5577">MCSATPCSLLLSCFLAKTVVDSSQTEDLFQIKEQNSWTMHSDLVIVTQLN</sequence>
<feature type="chain" id="PRO_5002433014" evidence="1">
    <location>
        <begin position="23"/>
        <end position="50"/>
    </location>
</feature>
<accession>A0A0E9TSR3</accession>
<dbReference type="AlphaFoldDB" id="A0A0E9TSR3"/>
<reference evidence="2" key="2">
    <citation type="journal article" date="2015" name="Fish Shellfish Immunol.">
        <title>Early steps in the European eel (Anguilla anguilla)-Vibrio vulnificus interaction in the gills: Role of the RtxA13 toxin.</title>
        <authorList>
            <person name="Callol A."/>
            <person name="Pajuelo D."/>
            <person name="Ebbesson L."/>
            <person name="Teles M."/>
            <person name="MacKenzie S."/>
            <person name="Amaro C."/>
        </authorList>
    </citation>
    <scope>NUCLEOTIDE SEQUENCE</scope>
</reference>
<dbReference type="EMBL" id="GBXM01051966">
    <property type="protein sequence ID" value="JAH56611.1"/>
    <property type="molecule type" value="Transcribed_RNA"/>
</dbReference>
<feature type="signal peptide" evidence="1">
    <location>
        <begin position="1"/>
        <end position="22"/>
    </location>
</feature>
<protein>
    <submittedName>
        <fullName evidence="2">Uncharacterized protein</fullName>
    </submittedName>
</protein>